<organism evidence="2 3">
    <name type="scientific">Christensenella hongkongensis</name>
    <dbReference type="NCBI Taxonomy" id="270498"/>
    <lineage>
        <taxon>Bacteria</taxon>
        <taxon>Bacillati</taxon>
        <taxon>Bacillota</taxon>
        <taxon>Clostridia</taxon>
        <taxon>Christensenellales</taxon>
        <taxon>Christensenellaceae</taxon>
        <taxon>Christensenella</taxon>
    </lineage>
</organism>
<dbReference type="PANTHER" id="PTHR42924">
    <property type="entry name" value="EXONUCLEASE"/>
    <property type="match status" value="1"/>
</dbReference>
<dbReference type="Gene3D" id="3.20.20.140">
    <property type="entry name" value="Metal-dependent hydrolases"/>
    <property type="match status" value="1"/>
</dbReference>
<dbReference type="SUPFAM" id="SSF89550">
    <property type="entry name" value="PHP domain-like"/>
    <property type="match status" value="1"/>
</dbReference>
<dbReference type="EMBL" id="LAYJ01000112">
    <property type="protein sequence ID" value="KKI50128.1"/>
    <property type="molecule type" value="Genomic_DNA"/>
</dbReference>
<gene>
    <name evidence="2" type="ORF">CHK_2191</name>
</gene>
<evidence type="ECO:0000313" key="3">
    <source>
        <dbReference type="Proteomes" id="UP000034076"/>
    </source>
</evidence>
<evidence type="ECO:0000259" key="1">
    <source>
        <dbReference type="SMART" id="SM00481"/>
    </source>
</evidence>
<accession>A0A0M2ND48</accession>
<sequence>MIDLHIHSTASDGTDTPETIITKCSKLGLKLTAITDHDTVDAQPEAIRCAKQKKLKYLTGVEFSVRHTGELHILGYGIDSADKELVAMMEELRASRVGRVTEIIKAVQAHGMNISFEDVERFAKGNTLGRPHVALALIEKGYASDLQDAFTRYLNEEGSCYVQRRKLNPQQAVDMIRKTGGVPVLAHPKFVKTNDIEQLIVELKDMGLMGVEAYYPAHSEADVEKFVGIAKRHGLMVTAGSDYHGAMRPYAALACEKRTGPYLEESLEILTEKYAI</sequence>
<dbReference type="InterPro" id="IPR004013">
    <property type="entry name" value="PHP_dom"/>
</dbReference>
<dbReference type="PATRIC" id="fig|270498.16.peg.1939"/>
<dbReference type="RefSeq" id="WP_046444020.1">
    <property type="nucleotide sequence ID" value="NZ_CAUERS010000029.1"/>
</dbReference>
<comment type="caution">
    <text evidence="2">The sequence shown here is derived from an EMBL/GenBank/DDBJ whole genome shotgun (WGS) entry which is preliminary data.</text>
</comment>
<dbReference type="OrthoDB" id="9804333at2"/>
<name>A0A0M2ND48_9FIRM</name>
<reference evidence="2 3" key="1">
    <citation type="submission" date="2015-04" db="EMBL/GenBank/DDBJ databases">
        <title>Draft genome sequence of bacteremic isolate Catabacter hongkongensis type strain HKU16T.</title>
        <authorList>
            <person name="Lau S.K."/>
            <person name="Teng J.L."/>
            <person name="Huang Y."/>
            <person name="Curreem S.O."/>
            <person name="Tsui S.K."/>
            <person name="Woo P.C."/>
        </authorList>
    </citation>
    <scope>NUCLEOTIDE SEQUENCE [LARGE SCALE GENOMIC DNA]</scope>
    <source>
        <strain evidence="2 3">HKU16</strain>
    </source>
</reference>
<dbReference type="Proteomes" id="UP000034076">
    <property type="component" value="Unassembled WGS sequence"/>
</dbReference>
<dbReference type="SMART" id="SM00481">
    <property type="entry name" value="POLIIIAc"/>
    <property type="match status" value="1"/>
</dbReference>
<dbReference type="STRING" id="270498.CHK_2191"/>
<dbReference type="InterPro" id="IPR016195">
    <property type="entry name" value="Pol/histidinol_Pase-like"/>
</dbReference>
<dbReference type="InterPro" id="IPR052018">
    <property type="entry name" value="PHP_domain"/>
</dbReference>
<dbReference type="Gene3D" id="1.10.150.650">
    <property type="match status" value="1"/>
</dbReference>
<proteinExistence type="predicted"/>
<dbReference type="PANTHER" id="PTHR42924:SF3">
    <property type="entry name" value="POLYMERASE_HISTIDINOL PHOSPHATASE N-TERMINAL DOMAIN-CONTAINING PROTEIN"/>
    <property type="match status" value="1"/>
</dbReference>
<feature type="domain" description="Polymerase/histidinol phosphatase N-terminal" evidence="1">
    <location>
        <begin position="2"/>
        <end position="67"/>
    </location>
</feature>
<dbReference type="GO" id="GO:0004534">
    <property type="term" value="F:5'-3' RNA exonuclease activity"/>
    <property type="evidence" value="ECO:0007669"/>
    <property type="project" value="TreeGrafter"/>
</dbReference>
<dbReference type="Pfam" id="PF02811">
    <property type="entry name" value="PHP"/>
    <property type="match status" value="1"/>
</dbReference>
<dbReference type="AlphaFoldDB" id="A0A0M2ND48"/>
<evidence type="ECO:0000313" key="2">
    <source>
        <dbReference type="EMBL" id="KKI50128.1"/>
    </source>
</evidence>
<dbReference type="GO" id="GO:0035312">
    <property type="term" value="F:5'-3' DNA exonuclease activity"/>
    <property type="evidence" value="ECO:0007669"/>
    <property type="project" value="TreeGrafter"/>
</dbReference>
<dbReference type="InterPro" id="IPR003141">
    <property type="entry name" value="Pol/His_phosphatase_N"/>
</dbReference>
<dbReference type="CDD" id="cd07438">
    <property type="entry name" value="PHP_HisPPase_AMP"/>
    <property type="match status" value="1"/>
</dbReference>
<protein>
    <submittedName>
        <fullName evidence="2">Metal-dependent phosphoesterase</fullName>
    </submittedName>
</protein>
<keyword evidence="3" id="KW-1185">Reference proteome</keyword>